<evidence type="ECO:0000313" key="2">
    <source>
        <dbReference type="Proteomes" id="UP000696573"/>
    </source>
</evidence>
<evidence type="ECO:0000313" key="1">
    <source>
        <dbReference type="EMBL" id="CAH0022771.1"/>
    </source>
</evidence>
<dbReference type="EMBL" id="CABFNQ020000682">
    <property type="protein sequence ID" value="CAH0022771.1"/>
    <property type="molecule type" value="Genomic_DNA"/>
</dbReference>
<proteinExistence type="predicted"/>
<sequence length="156" mass="17620">MPPVTSQMLDIRREKDCVGITLERKYFHVNGSFVKRSLRPSEWQINPVAGTVCVPRFGNERLLNEAANMQFIASFERSLLFKSLSCLGNALTCGSEGELIGVRRVAGDFCGDGEEKDWMEETAADETQCFCWPNPKIGRAFWATDLPKEAKKGRRR</sequence>
<protein>
    <submittedName>
        <fullName evidence="1">Uncharacterized protein</fullName>
    </submittedName>
</protein>
<dbReference type="OrthoDB" id="2906425at2759"/>
<comment type="caution">
    <text evidence="1">The sequence shown here is derived from an EMBL/GenBank/DDBJ whole genome shotgun (WGS) entry which is preliminary data.</text>
</comment>
<accession>A0A9N9VGQ4</accession>
<keyword evidence="2" id="KW-1185">Reference proteome</keyword>
<reference evidence="1" key="1">
    <citation type="submission" date="2021-10" db="EMBL/GenBank/DDBJ databases">
        <authorList>
            <person name="Piombo E."/>
        </authorList>
    </citation>
    <scope>NUCLEOTIDE SEQUENCE</scope>
</reference>
<name>A0A9N9VGQ4_9HYPO</name>
<gene>
    <name evidence="1" type="ORF">CRHIZ90672A_00012892</name>
</gene>
<dbReference type="Proteomes" id="UP000696573">
    <property type="component" value="Unassembled WGS sequence"/>
</dbReference>
<organism evidence="1 2">
    <name type="scientific">Clonostachys rhizophaga</name>
    <dbReference type="NCBI Taxonomy" id="160324"/>
    <lineage>
        <taxon>Eukaryota</taxon>
        <taxon>Fungi</taxon>
        <taxon>Dikarya</taxon>
        <taxon>Ascomycota</taxon>
        <taxon>Pezizomycotina</taxon>
        <taxon>Sordariomycetes</taxon>
        <taxon>Hypocreomycetidae</taxon>
        <taxon>Hypocreales</taxon>
        <taxon>Bionectriaceae</taxon>
        <taxon>Clonostachys</taxon>
    </lineage>
</organism>
<dbReference type="AlphaFoldDB" id="A0A9N9VGQ4"/>